<dbReference type="InterPro" id="IPR001307">
    <property type="entry name" value="Thiosulphate_STrfase_CS"/>
</dbReference>
<dbReference type="Gene3D" id="3.60.110.10">
    <property type="entry name" value="Carbon-nitrogen hydrolase"/>
    <property type="match status" value="1"/>
</dbReference>
<evidence type="ECO:0000313" key="11">
    <source>
        <dbReference type="EMBL" id="KTD20431.1"/>
    </source>
</evidence>
<dbReference type="PANTHER" id="PTHR38686">
    <property type="entry name" value="APOLIPOPROTEIN N-ACYLTRANSFERASE"/>
    <property type="match status" value="1"/>
</dbReference>
<keyword evidence="7 9" id="KW-0472">Membrane</keyword>
<evidence type="ECO:0000256" key="2">
    <source>
        <dbReference type="ARBA" id="ARBA00010065"/>
    </source>
</evidence>
<feature type="domain" description="CN hydrolase" evidence="10">
    <location>
        <begin position="243"/>
        <end position="479"/>
    </location>
</feature>
<keyword evidence="12" id="KW-1185">Reference proteome</keyword>
<dbReference type="EC" id="2.3.1.269" evidence="9"/>
<keyword evidence="4 9" id="KW-0808">Transferase</keyword>
<feature type="transmembrane region" description="Helical" evidence="9">
    <location>
        <begin position="71"/>
        <end position="90"/>
    </location>
</feature>
<feature type="transmembrane region" description="Helical" evidence="9">
    <location>
        <begin position="209"/>
        <end position="230"/>
    </location>
</feature>
<evidence type="ECO:0000256" key="3">
    <source>
        <dbReference type="ARBA" id="ARBA00022475"/>
    </source>
</evidence>
<keyword evidence="3 9" id="KW-1003">Cell membrane</keyword>
<comment type="caution">
    <text evidence="11">The sequence shown here is derived from an EMBL/GenBank/DDBJ whole genome shotgun (WGS) entry which is preliminary data.</text>
</comment>
<evidence type="ECO:0000256" key="4">
    <source>
        <dbReference type="ARBA" id="ARBA00022679"/>
    </source>
</evidence>
<comment type="pathway">
    <text evidence="9">Protein modification; lipoprotein biosynthesis (N-acyl transfer).</text>
</comment>
<keyword evidence="5 9" id="KW-0812">Transmembrane</keyword>
<keyword evidence="11" id="KW-0449">Lipoprotein</keyword>
<organism evidence="11 12">
    <name type="scientific">Legionella lansingensis</name>
    <dbReference type="NCBI Taxonomy" id="45067"/>
    <lineage>
        <taxon>Bacteria</taxon>
        <taxon>Pseudomonadati</taxon>
        <taxon>Pseudomonadota</taxon>
        <taxon>Gammaproteobacteria</taxon>
        <taxon>Legionellales</taxon>
        <taxon>Legionellaceae</taxon>
        <taxon>Legionella</taxon>
    </lineage>
</organism>
<keyword evidence="6 9" id="KW-1133">Transmembrane helix</keyword>
<comment type="similarity">
    <text evidence="2 9">Belongs to the CN hydrolase family. Apolipoprotein N-acyltransferase subfamily.</text>
</comment>
<dbReference type="Pfam" id="PF20154">
    <property type="entry name" value="LNT_N"/>
    <property type="match status" value="1"/>
</dbReference>
<dbReference type="GO" id="GO:0042158">
    <property type="term" value="P:lipoprotein biosynthetic process"/>
    <property type="evidence" value="ECO:0007669"/>
    <property type="project" value="UniProtKB-UniRule"/>
</dbReference>
<comment type="function">
    <text evidence="9">Catalyzes the phospholipid dependent N-acylation of the N-terminal cysteine of apolipoprotein, the last step in lipoprotein maturation.</text>
</comment>
<gene>
    <name evidence="11" type="primary">cutE</name>
    <name evidence="9" type="synonym">lnt</name>
    <name evidence="11" type="ORF">Llan_1855</name>
</gene>
<comment type="subcellular location">
    <subcellularLocation>
        <location evidence="1 9">Cell membrane</location>
        <topology evidence="1 9">Multi-pass membrane protein</topology>
    </subcellularLocation>
</comment>
<dbReference type="RefSeq" id="WP_231950215.1">
    <property type="nucleotide sequence ID" value="NZ_CAAAJD010000025.1"/>
</dbReference>
<evidence type="ECO:0000313" key="12">
    <source>
        <dbReference type="Proteomes" id="UP000054869"/>
    </source>
</evidence>
<dbReference type="SUPFAM" id="SSF56317">
    <property type="entry name" value="Carbon-nitrogen hydrolase"/>
    <property type="match status" value="1"/>
</dbReference>
<dbReference type="InterPro" id="IPR004563">
    <property type="entry name" value="Apolipo_AcylTrfase"/>
</dbReference>
<dbReference type="InterPro" id="IPR045378">
    <property type="entry name" value="LNT_N"/>
</dbReference>
<dbReference type="UniPathway" id="UPA00666"/>
<dbReference type="HAMAP" id="MF_01148">
    <property type="entry name" value="Lnt"/>
    <property type="match status" value="1"/>
</dbReference>
<feature type="transmembrane region" description="Helical" evidence="9">
    <location>
        <begin position="102"/>
        <end position="126"/>
    </location>
</feature>
<dbReference type="PROSITE" id="PS00380">
    <property type="entry name" value="RHODANESE_1"/>
    <property type="match status" value="1"/>
</dbReference>
<dbReference type="PROSITE" id="PS50263">
    <property type="entry name" value="CN_HYDROLASE"/>
    <property type="match status" value="1"/>
</dbReference>
<evidence type="ECO:0000256" key="6">
    <source>
        <dbReference type="ARBA" id="ARBA00022989"/>
    </source>
</evidence>
<dbReference type="GO" id="GO:0005886">
    <property type="term" value="C:plasma membrane"/>
    <property type="evidence" value="ECO:0007669"/>
    <property type="project" value="UniProtKB-SubCell"/>
</dbReference>
<dbReference type="STRING" id="45067.Llan_1855"/>
<dbReference type="AlphaFoldDB" id="A0A0W0VK11"/>
<keyword evidence="8 9" id="KW-0012">Acyltransferase</keyword>
<protein>
    <recommendedName>
        <fullName evidence="9">Apolipoprotein N-acyltransferase</fullName>
        <shortName evidence="9">ALP N-acyltransferase</shortName>
        <ecNumber evidence="9">2.3.1.269</ecNumber>
    </recommendedName>
</protein>
<comment type="catalytic activity">
    <reaction evidence="9">
        <text>N-terminal S-1,2-diacyl-sn-glyceryl-L-cysteinyl-[lipoprotein] + a glycerophospholipid = N-acyl-S-1,2-diacyl-sn-glyceryl-L-cysteinyl-[lipoprotein] + a 2-acyl-sn-glycero-3-phospholipid + H(+)</text>
        <dbReference type="Rhea" id="RHEA:48228"/>
        <dbReference type="Rhea" id="RHEA-COMP:14681"/>
        <dbReference type="Rhea" id="RHEA-COMP:14684"/>
        <dbReference type="ChEBI" id="CHEBI:15378"/>
        <dbReference type="ChEBI" id="CHEBI:136912"/>
        <dbReference type="ChEBI" id="CHEBI:140656"/>
        <dbReference type="ChEBI" id="CHEBI:140657"/>
        <dbReference type="ChEBI" id="CHEBI:140660"/>
        <dbReference type="EC" id="2.3.1.269"/>
    </reaction>
</comment>
<dbReference type="Pfam" id="PF00795">
    <property type="entry name" value="CN_hydrolase"/>
    <property type="match status" value="1"/>
</dbReference>
<dbReference type="PATRIC" id="fig|45067.4.peg.1944"/>
<sequence length="517" mass="57484">MHIKAMTQAAALPEQISISAKTLNYGHLLRAFLFGLILPLSFAPFHIPGAAILSLAFFYAHLLDENKQHPFLNGLFFGLGYFGLGISWVYVSIHEYGHLNSIVSALITLFFLLYLALFPASMAVLFKKLNPPHTPLYSGLLFSALWILFEYGRSILFSGFPWLLIGFGQFDAPIKYLLPIMGVFGVGFLTCFTATLLVVSIKLSGLRRYLALSVFVLLLLLPSTLKSLMWSKEKAEPLSVGIIQANLSMRDKWDEHLFWQLLTRYKTETEKLLGTSLIVMPESAIPLPPSYVEDVLIELDKKGKQAGSAILLGIPKPSMIDENAYFNALISLGAAKGFYLKQHLVPFGEYIPKAMQTISEWLAIPAANLMPGKNNQPLVKIKGHPIATLICYELAYGDLLRRQLPRAEWIVSISDDGWFGHSLAMYQQLQMAQVRSLETGRYQVVANNDGLSSVINSRGEIISSLPAFSTGVLRTTLFPATGLTPWVSLGDAPVLIFCLLIVLFYGIYRIFSSKLNH</sequence>
<dbReference type="GO" id="GO:0016410">
    <property type="term" value="F:N-acyltransferase activity"/>
    <property type="evidence" value="ECO:0007669"/>
    <property type="project" value="UniProtKB-UniRule"/>
</dbReference>
<feature type="transmembrane region" description="Helical" evidence="9">
    <location>
        <begin position="31"/>
        <end position="59"/>
    </location>
</feature>
<dbReference type="InterPro" id="IPR036526">
    <property type="entry name" value="C-N_Hydrolase_sf"/>
</dbReference>
<feature type="transmembrane region" description="Helical" evidence="9">
    <location>
        <begin position="138"/>
        <end position="164"/>
    </location>
</feature>
<feature type="transmembrane region" description="Helical" evidence="9">
    <location>
        <begin position="492"/>
        <end position="511"/>
    </location>
</feature>
<evidence type="ECO:0000256" key="7">
    <source>
        <dbReference type="ARBA" id="ARBA00023136"/>
    </source>
</evidence>
<proteinExistence type="inferred from homology"/>
<dbReference type="PANTHER" id="PTHR38686:SF1">
    <property type="entry name" value="APOLIPOPROTEIN N-ACYLTRANSFERASE"/>
    <property type="match status" value="1"/>
</dbReference>
<dbReference type="NCBIfam" id="TIGR00546">
    <property type="entry name" value="lnt"/>
    <property type="match status" value="1"/>
</dbReference>
<name>A0A0W0VK11_9GAMM</name>
<dbReference type="eggNOG" id="COG0815">
    <property type="taxonomic scope" value="Bacteria"/>
</dbReference>
<feature type="transmembrane region" description="Helical" evidence="9">
    <location>
        <begin position="176"/>
        <end position="197"/>
    </location>
</feature>
<dbReference type="GO" id="GO:0004792">
    <property type="term" value="F:thiosulfate-cyanide sulfurtransferase activity"/>
    <property type="evidence" value="ECO:0007669"/>
    <property type="project" value="InterPro"/>
</dbReference>
<accession>A0A0W0VK11</accession>
<evidence type="ECO:0000256" key="9">
    <source>
        <dbReference type="HAMAP-Rule" id="MF_01148"/>
    </source>
</evidence>
<evidence type="ECO:0000259" key="10">
    <source>
        <dbReference type="PROSITE" id="PS50263"/>
    </source>
</evidence>
<dbReference type="Proteomes" id="UP000054869">
    <property type="component" value="Unassembled WGS sequence"/>
</dbReference>
<evidence type="ECO:0000256" key="8">
    <source>
        <dbReference type="ARBA" id="ARBA00023315"/>
    </source>
</evidence>
<reference evidence="11 12" key="1">
    <citation type="submission" date="2015-11" db="EMBL/GenBank/DDBJ databases">
        <title>Genomic analysis of 38 Legionella species identifies large and diverse effector repertoires.</title>
        <authorList>
            <person name="Burstein D."/>
            <person name="Amaro F."/>
            <person name="Zusman T."/>
            <person name="Lifshitz Z."/>
            <person name="Cohen O."/>
            <person name="Gilbert J.A."/>
            <person name="Pupko T."/>
            <person name="Shuman H.A."/>
            <person name="Segal G."/>
        </authorList>
    </citation>
    <scope>NUCLEOTIDE SEQUENCE [LARGE SCALE GENOMIC DNA]</scope>
    <source>
        <strain evidence="11 12">ATCC 49751</strain>
    </source>
</reference>
<dbReference type="CDD" id="cd07571">
    <property type="entry name" value="ALP_N-acyl_transferase"/>
    <property type="match status" value="1"/>
</dbReference>
<evidence type="ECO:0000256" key="1">
    <source>
        <dbReference type="ARBA" id="ARBA00004651"/>
    </source>
</evidence>
<dbReference type="EMBL" id="LNYI01000040">
    <property type="protein sequence ID" value="KTD20431.1"/>
    <property type="molecule type" value="Genomic_DNA"/>
</dbReference>
<dbReference type="InterPro" id="IPR003010">
    <property type="entry name" value="C-N_Hydrolase"/>
</dbReference>
<evidence type="ECO:0000256" key="5">
    <source>
        <dbReference type="ARBA" id="ARBA00022692"/>
    </source>
</evidence>